<dbReference type="STRING" id="536227.Ccar_10745"/>
<dbReference type="InterPro" id="IPR011576">
    <property type="entry name" value="Pyridox_Oxase_N"/>
</dbReference>
<dbReference type="Gene3D" id="2.30.110.10">
    <property type="entry name" value="Electron Transport, Fmn-binding Protein, Chain A"/>
    <property type="match status" value="1"/>
</dbReference>
<name>C6PNT6_9CLOT</name>
<dbReference type="OrthoDB" id="1954371at2"/>
<dbReference type="AlphaFoldDB" id="C6PNT6"/>
<dbReference type="eggNOG" id="COG3871">
    <property type="taxonomic scope" value="Bacteria"/>
</dbReference>
<dbReference type="RefSeq" id="WP_007059338.1">
    <property type="nucleotide sequence ID" value="NZ_ACVI01000005.1"/>
</dbReference>
<evidence type="ECO:0000259" key="1">
    <source>
        <dbReference type="Pfam" id="PF01243"/>
    </source>
</evidence>
<feature type="domain" description="Pyridoxamine 5'-phosphate oxidase N-terminal" evidence="1">
    <location>
        <begin position="10"/>
        <end position="127"/>
    </location>
</feature>
<comment type="caution">
    <text evidence="2">The sequence shown here is derived from an EMBL/GenBank/DDBJ whole genome shotgun (WGS) entry which is preliminary data.</text>
</comment>
<dbReference type="InterPro" id="IPR012349">
    <property type="entry name" value="Split_barrel_FMN-bd"/>
</dbReference>
<dbReference type="PANTHER" id="PTHR34818:SF1">
    <property type="entry name" value="PROTEIN BLI-3"/>
    <property type="match status" value="1"/>
</dbReference>
<gene>
    <name evidence="2" type="ORF">CcarbDRAFT_0453</name>
</gene>
<dbReference type="EMBL" id="ACVI01000005">
    <property type="protein sequence ID" value="EET89014.1"/>
    <property type="molecule type" value="Genomic_DNA"/>
</dbReference>
<dbReference type="Proteomes" id="UP000004198">
    <property type="component" value="Unassembled WGS sequence"/>
</dbReference>
<dbReference type="InterPro" id="IPR052917">
    <property type="entry name" value="Stress-Dev_Protein"/>
</dbReference>
<reference evidence="2 3" key="1">
    <citation type="submission" date="2009-06" db="EMBL/GenBank/DDBJ databases">
        <title>The draft genome of Clostridium carboxidivorans P7.</title>
        <authorList>
            <consortium name="US DOE Joint Genome Institute (JGI-PGF)"/>
            <person name="Lucas S."/>
            <person name="Copeland A."/>
            <person name="Lapidus A."/>
            <person name="Glavina del Rio T."/>
            <person name="Tice H."/>
            <person name="Bruce D."/>
            <person name="Goodwin L."/>
            <person name="Pitluck S."/>
            <person name="Larimer F."/>
            <person name="Land M.L."/>
            <person name="Hauser L."/>
            <person name="Hemme C.L."/>
        </authorList>
    </citation>
    <scope>NUCLEOTIDE SEQUENCE [LARGE SCALE GENOMIC DNA]</scope>
    <source>
        <strain evidence="2 3">P7</strain>
    </source>
</reference>
<dbReference type="Pfam" id="PF01243">
    <property type="entry name" value="PNPOx_N"/>
    <property type="match status" value="1"/>
</dbReference>
<keyword evidence="3" id="KW-1185">Reference proteome</keyword>
<proteinExistence type="predicted"/>
<dbReference type="SUPFAM" id="SSF50475">
    <property type="entry name" value="FMN-binding split barrel"/>
    <property type="match status" value="1"/>
</dbReference>
<protein>
    <submittedName>
        <fullName evidence="2">Pyridoxamine 5'-phosphate oxidase-related FMN-binding</fullName>
    </submittedName>
</protein>
<evidence type="ECO:0000313" key="3">
    <source>
        <dbReference type="Proteomes" id="UP000004198"/>
    </source>
</evidence>
<accession>C6PNT6</accession>
<dbReference type="PATRIC" id="fig|536227.13.peg.2249"/>
<sequence length="138" mass="16114">MRNPEQTIGNLIDKSNLTIISYIDNDGFPISKAMLSPRQREGIKTFWFSTNTSSNKVKYFRENPKASIYFVNKRFFRGVSLVGMVEILETPEAKEKLWQDGDTMYYKQGITDPDYCVLKFTAKKGRYYSNFKSEDFDI</sequence>
<evidence type="ECO:0000313" key="2">
    <source>
        <dbReference type="EMBL" id="EET89014.1"/>
    </source>
</evidence>
<organism evidence="2 3">
    <name type="scientific">Clostridium carboxidivorans P7</name>
    <dbReference type="NCBI Taxonomy" id="536227"/>
    <lineage>
        <taxon>Bacteria</taxon>
        <taxon>Bacillati</taxon>
        <taxon>Bacillota</taxon>
        <taxon>Clostridia</taxon>
        <taxon>Eubacteriales</taxon>
        <taxon>Clostridiaceae</taxon>
        <taxon>Clostridium</taxon>
    </lineage>
</organism>
<dbReference type="KEGG" id="cck:Ccar_10745"/>
<dbReference type="PANTHER" id="PTHR34818">
    <property type="entry name" value="PROTEIN BLI-3"/>
    <property type="match status" value="1"/>
</dbReference>